<organism evidence="2 3">
    <name type="scientific">Zafaria cholistanensis</name>
    <dbReference type="NCBI Taxonomy" id="1682741"/>
    <lineage>
        <taxon>Bacteria</taxon>
        <taxon>Bacillati</taxon>
        <taxon>Actinomycetota</taxon>
        <taxon>Actinomycetes</taxon>
        <taxon>Micrococcales</taxon>
        <taxon>Micrococcaceae</taxon>
        <taxon>Zafaria</taxon>
    </lineage>
</organism>
<sequence>MGAHELSAALWRQRELLEILRYKLEVEQMLLTAGKNRWITFATREVERVSERLRDEVMACDVLMTALGDEWALTDRPTLRQLAAAAPVGPWTEILSGHLEAITAQTEAIRTLRDANEQFLRSLIRSVQESAAASDSTAAGYDATGLQPMGGTVPTLDRTL</sequence>
<dbReference type="EMBL" id="BKDJ01000001">
    <property type="protein sequence ID" value="GER21633.1"/>
    <property type="molecule type" value="Genomic_DNA"/>
</dbReference>
<dbReference type="RefSeq" id="WP_149955173.1">
    <property type="nucleotide sequence ID" value="NZ_BKDJ01000001.1"/>
</dbReference>
<dbReference type="OrthoDB" id="3268384at2"/>
<evidence type="ECO:0008006" key="4">
    <source>
        <dbReference type="Google" id="ProtNLM"/>
    </source>
</evidence>
<gene>
    <name evidence="2" type="ORF">NCCP1664_01300</name>
</gene>
<evidence type="ECO:0000256" key="1">
    <source>
        <dbReference type="SAM" id="MobiDB-lite"/>
    </source>
</evidence>
<dbReference type="Pfam" id="PF05130">
    <property type="entry name" value="FlgN"/>
    <property type="match status" value="1"/>
</dbReference>
<accession>A0A5A7NKZ5</accession>
<reference evidence="2 3" key="1">
    <citation type="submission" date="2019-09" db="EMBL/GenBank/DDBJ databases">
        <title>Arthrobacter zafarii sp. nov., a moderately thermotolerant and halotolerant actinobacterium isolated from Cholistan desert soil of Pakistan.</title>
        <authorList>
            <person name="Amin A."/>
            <person name="Ahmed I."/>
            <person name="Khalid N."/>
            <person name="Schumann P."/>
            <person name="Busse H.J."/>
            <person name="Khan I.U."/>
            <person name="Li S."/>
            <person name="Li W.J."/>
        </authorList>
    </citation>
    <scope>NUCLEOTIDE SEQUENCE [LARGE SCALE GENOMIC DNA]</scope>
    <source>
        <strain evidence="2 3">NCCP-1664</strain>
    </source>
</reference>
<evidence type="ECO:0000313" key="2">
    <source>
        <dbReference type="EMBL" id="GER21633.1"/>
    </source>
</evidence>
<feature type="region of interest" description="Disordered" evidence="1">
    <location>
        <begin position="136"/>
        <end position="160"/>
    </location>
</feature>
<protein>
    <recommendedName>
        <fullName evidence="4">Flagellar protein FlgN</fullName>
    </recommendedName>
</protein>
<dbReference type="GO" id="GO:0044780">
    <property type="term" value="P:bacterial-type flagellum assembly"/>
    <property type="evidence" value="ECO:0007669"/>
    <property type="project" value="InterPro"/>
</dbReference>
<keyword evidence="3" id="KW-1185">Reference proteome</keyword>
<dbReference type="InterPro" id="IPR007809">
    <property type="entry name" value="FlgN-like"/>
</dbReference>
<comment type="caution">
    <text evidence="2">The sequence shown here is derived from an EMBL/GenBank/DDBJ whole genome shotgun (WGS) entry which is preliminary data.</text>
</comment>
<dbReference type="AlphaFoldDB" id="A0A5A7NKZ5"/>
<proteinExistence type="predicted"/>
<evidence type="ECO:0000313" key="3">
    <source>
        <dbReference type="Proteomes" id="UP000325307"/>
    </source>
</evidence>
<dbReference type="Gene3D" id="1.20.58.300">
    <property type="entry name" value="FlgN-like"/>
    <property type="match status" value="1"/>
</dbReference>
<dbReference type="Proteomes" id="UP000325307">
    <property type="component" value="Unassembled WGS sequence"/>
</dbReference>
<name>A0A5A7NKZ5_9MICC</name>